<dbReference type="OrthoDB" id="140416at2"/>
<dbReference type="HOGENOM" id="CLU_026152_0_0_9"/>
<dbReference type="KEGG" id="jeo:JMA_11040"/>
<protein>
    <recommendedName>
        <fullName evidence="2">DUF58 domain-containing protein</fullName>
    </recommendedName>
</protein>
<reference evidence="3 4" key="1">
    <citation type="submission" date="2014-08" db="EMBL/GenBank/DDBJ databases">
        <title>Complete genome of a marine bacteria Jeotgalibacillus malaysiensis.</title>
        <authorList>
            <person name="Yaakop A.S."/>
            <person name="Chan K.-G."/>
            <person name="Goh K.M."/>
        </authorList>
    </citation>
    <scope>NUCLEOTIDE SEQUENCE [LARGE SCALE GENOMIC DNA]</scope>
    <source>
        <strain evidence="3 4">D5</strain>
    </source>
</reference>
<keyword evidence="1" id="KW-0472">Membrane</keyword>
<keyword evidence="4" id="KW-1185">Reference proteome</keyword>
<name>A0A0B5AK72_9BACL</name>
<dbReference type="PANTHER" id="PTHR34351">
    <property type="entry name" value="SLR1927 PROTEIN-RELATED"/>
    <property type="match status" value="1"/>
</dbReference>
<evidence type="ECO:0000256" key="1">
    <source>
        <dbReference type="SAM" id="Phobius"/>
    </source>
</evidence>
<gene>
    <name evidence="3" type="ORF">JMA_11040</name>
</gene>
<dbReference type="PANTHER" id="PTHR34351:SF2">
    <property type="entry name" value="DUF58 DOMAIN-CONTAINING PROTEIN"/>
    <property type="match status" value="1"/>
</dbReference>
<feature type="transmembrane region" description="Helical" evidence="1">
    <location>
        <begin position="12"/>
        <end position="30"/>
    </location>
</feature>
<sequence length="401" mass="45694">MKLQILLSVAKVLLVTVLLVGTFSYAMFQGGFVSWFLFYSFLPFGLYSLMMMVYPLNDFNVVRVIKSRELKAGANLTIKIHLKRTLPFPLFYLVAEEHISGNVFQQERTAKKLVHPWFKREIVLEYEIQNIPRGEHTFESVELKTGDFLGLVQKSSRLAEEQTILVYPSHIVLDYQPLQARFDQGVSSSNVKIQQDTTLATGVRDYETGDRVSWIHWKSFARTNDLKTKEFEERKSHDVMVVLDRTPTQAFEDMVVLAASVIRGVIRKGAQAGYFSKGEQVQFAPLRSGESHQKQIDYYLAKVKPDQESSFETVLKQNASDISKTSALILITSKLTRESIDEISKVSKNSQATMILFVKHPSVRLDQEHRQLAGLAASKGIVLRECDKRQFASVFKEVKQA</sequence>
<accession>A0A0B5AK72</accession>
<feature type="transmembrane region" description="Helical" evidence="1">
    <location>
        <begin position="36"/>
        <end position="56"/>
    </location>
</feature>
<dbReference type="BioCyc" id="JESP1508404:G14D9-10336-MONOMER"/>
<dbReference type="Proteomes" id="UP000031449">
    <property type="component" value="Chromosome"/>
</dbReference>
<dbReference type="InterPro" id="IPR002881">
    <property type="entry name" value="DUF58"/>
</dbReference>
<keyword evidence="1" id="KW-0812">Transmembrane</keyword>
<dbReference type="Pfam" id="PF01882">
    <property type="entry name" value="DUF58"/>
    <property type="match status" value="1"/>
</dbReference>
<organism evidence="3 4">
    <name type="scientific">Jeotgalibacillus malaysiensis</name>
    <dbReference type="NCBI Taxonomy" id="1508404"/>
    <lineage>
        <taxon>Bacteria</taxon>
        <taxon>Bacillati</taxon>
        <taxon>Bacillota</taxon>
        <taxon>Bacilli</taxon>
        <taxon>Bacillales</taxon>
        <taxon>Caryophanaceae</taxon>
        <taxon>Jeotgalibacillus</taxon>
    </lineage>
</organism>
<evidence type="ECO:0000259" key="2">
    <source>
        <dbReference type="Pfam" id="PF01882"/>
    </source>
</evidence>
<dbReference type="AlphaFoldDB" id="A0A0B5AK72"/>
<evidence type="ECO:0000313" key="4">
    <source>
        <dbReference type="Proteomes" id="UP000031449"/>
    </source>
</evidence>
<proteinExistence type="predicted"/>
<keyword evidence="1" id="KW-1133">Transmembrane helix</keyword>
<dbReference type="EMBL" id="CP009416">
    <property type="protein sequence ID" value="AJD90421.1"/>
    <property type="molecule type" value="Genomic_DNA"/>
</dbReference>
<feature type="domain" description="DUF58" evidence="2">
    <location>
        <begin position="203"/>
        <end position="346"/>
    </location>
</feature>
<dbReference type="STRING" id="1508404.JMA_11040"/>
<evidence type="ECO:0000313" key="3">
    <source>
        <dbReference type="EMBL" id="AJD90421.1"/>
    </source>
</evidence>